<dbReference type="SUPFAM" id="SSF75217">
    <property type="entry name" value="alpha/beta knot"/>
    <property type="match status" value="1"/>
</dbReference>
<dbReference type="PANTHER" id="PTHR43191:SF2">
    <property type="entry name" value="RRNA METHYLTRANSFERASE 3, MITOCHONDRIAL"/>
    <property type="match status" value="1"/>
</dbReference>
<gene>
    <name evidence="5" type="ORF">WG926_09390</name>
</gene>
<comment type="similarity">
    <text evidence="1">Belongs to the class IV-like SAM-binding methyltransferase superfamily. RNA methyltransferase TrmH family.</text>
</comment>
<keyword evidence="3" id="KW-0808">Transferase</keyword>
<dbReference type="CDD" id="cd18095">
    <property type="entry name" value="SpoU-like_rRNA-MTase"/>
    <property type="match status" value="1"/>
</dbReference>
<dbReference type="PANTHER" id="PTHR43191">
    <property type="entry name" value="RRNA METHYLTRANSFERASE 3"/>
    <property type="match status" value="1"/>
</dbReference>
<dbReference type="InterPro" id="IPR001537">
    <property type="entry name" value="SpoU_MeTrfase"/>
</dbReference>
<dbReference type="Pfam" id="PF00588">
    <property type="entry name" value="SpoU_methylase"/>
    <property type="match status" value="1"/>
</dbReference>
<evidence type="ECO:0000256" key="1">
    <source>
        <dbReference type="ARBA" id="ARBA00007228"/>
    </source>
</evidence>
<dbReference type="InterPro" id="IPR013123">
    <property type="entry name" value="SpoU_subst-bd"/>
</dbReference>
<protein>
    <submittedName>
        <fullName evidence="5">RNA methyltransferase</fullName>
    </submittedName>
</protein>
<dbReference type="InterPro" id="IPR029064">
    <property type="entry name" value="Ribosomal_eL30-like_sf"/>
</dbReference>
<reference evidence="5 6" key="1">
    <citation type="submission" date="2024-03" db="EMBL/GenBank/DDBJ databases">
        <title>High-quality draft genome sequencing of Tistrella sp. BH-R2-4.</title>
        <authorList>
            <person name="Dong C."/>
        </authorList>
    </citation>
    <scope>NUCLEOTIDE SEQUENCE [LARGE SCALE GENOMIC DNA]</scope>
    <source>
        <strain evidence="5 6">BH-R2-4</strain>
    </source>
</reference>
<dbReference type="InterPro" id="IPR029028">
    <property type="entry name" value="Alpha/beta_knot_MTases"/>
</dbReference>
<dbReference type="SUPFAM" id="SSF55315">
    <property type="entry name" value="L30e-like"/>
    <property type="match status" value="1"/>
</dbReference>
<dbReference type="Proteomes" id="UP001413721">
    <property type="component" value="Unassembled WGS sequence"/>
</dbReference>
<keyword evidence="2 5" id="KW-0489">Methyltransferase</keyword>
<comment type="caution">
    <text evidence="5">The sequence shown here is derived from an EMBL/GenBank/DDBJ whole genome shotgun (WGS) entry which is preliminary data.</text>
</comment>
<dbReference type="Gene3D" id="3.40.1280.10">
    <property type="match status" value="1"/>
</dbReference>
<accession>A0ABU9YIB3</accession>
<organism evidence="5 6">
    <name type="scientific">Tistrella arctica</name>
    <dbReference type="NCBI Taxonomy" id="3133430"/>
    <lineage>
        <taxon>Bacteria</taxon>
        <taxon>Pseudomonadati</taxon>
        <taxon>Pseudomonadota</taxon>
        <taxon>Alphaproteobacteria</taxon>
        <taxon>Geminicoccales</taxon>
        <taxon>Geminicoccaceae</taxon>
        <taxon>Tistrella</taxon>
    </lineage>
</organism>
<sequence length="281" mass="30376">MRDTPDNAGSFDAKPVSSLSNPAVKRLAGLHLKKNREASGLFLVEGLRAVIEGVELGFHLDELVFVERLRDLPPGRRLARLIAGTGARALEVTPEVMIKIARRDNPQTVIGAFRRRDHGLDAVTPTPGALWVALEGIKDPGNLGTVLRTLDAVGGDGVILVGDTCDPWSVEAVRATMGSLFVNRIVRTTKAGFLDWRPGWTGRVVGTALTAAVDYRTVDYRPPMLVMMGNEQSGLPPEMVAACDQTVKIPMLGRADSLNLAVSTGIMLYEVVRGRHPLREA</sequence>
<evidence type="ECO:0000313" key="6">
    <source>
        <dbReference type="Proteomes" id="UP001413721"/>
    </source>
</evidence>
<dbReference type="GO" id="GO:0032259">
    <property type="term" value="P:methylation"/>
    <property type="evidence" value="ECO:0007669"/>
    <property type="project" value="UniProtKB-KW"/>
</dbReference>
<dbReference type="EMBL" id="JBBKTW010000003">
    <property type="protein sequence ID" value="MEN2988516.1"/>
    <property type="molecule type" value="Genomic_DNA"/>
</dbReference>
<name>A0ABU9YIB3_9PROT</name>
<dbReference type="InterPro" id="IPR053888">
    <property type="entry name" value="MRM3-like_sub_bind"/>
</dbReference>
<dbReference type="Gene3D" id="3.30.1330.30">
    <property type="match status" value="1"/>
</dbReference>
<dbReference type="Pfam" id="PF22435">
    <property type="entry name" value="MRM3-like_sub_bind"/>
    <property type="match status" value="1"/>
</dbReference>
<evidence type="ECO:0000259" key="4">
    <source>
        <dbReference type="SMART" id="SM00967"/>
    </source>
</evidence>
<proteinExistence type="inferred from homology"/>
<dbReference type="InterPro" id="IPR051259">
    <property type="entry name" value="rRNA_Methyltransferase"/>
</dbReference>
<dbReference type="InterPro" id="IPR029026">
    <property type="entry name" value="tRNA_m1G_MTases_N"/>
</dbReference>
<evidence type="ECO:0000313" key="5">
    <source>
        <dbReference type="EMBL" id="MEN2988516.1"/>
    </source>
</evidence>
<evidence type="ECO:0000256" key="3">
    <source>
        <dbReference type="ARBA" id="ARBA00022679"/>
    </source>
</evidence>
<feature type="domain" description="RNA 2-O ribose methyltransferase substrate binding" evidence="4">
    <location>
        <begin position="43"/>
        <end position="119"/>
    </location>
</feature>
<keyword evidence="6" id="KW-1185">Reference proteome</keyword>
<dbReference type="SMART" id="SM00967">
    <property type="entry name" value="SpoU_sub_bind"/>
    <property type="match status" value="1"/>
</dbReference>
<dbReference type="RefSeq" id="WP_345937203.1">
    <property type="nucleotide sequence ID" value="NZ_JBBKTW010000003.1"/>
</dbReference>
<evidence type="ECO:0000256" key="2">
    <source>
        <dbReference type="ARBA" id="ARBA00022603"/>
    </source>
</evidence>
<dbReference type="GO" id="GO:0008168">
    <property type="term" value="F:methyltransferase activity"/>
    <property type="evidence" value="ECO:0007669"/>
    <property type="project" value="UniProtKB-KW"/>
</dbReference>